<keyword evidence="4" id="KW-0448">Lipopolysaccharide biosynthesis</keyword>
<evidence type="ECO:0000256" key="2">
    <source>
        <dbReference type="PIRSR" id="PIRSR639901-1"/>
    </source>
</evidence>
<dbReference type="STRING" id="885272.JonanDRAFT_0823"/>
<dbReference type="OrthoDB" id="9789797at2"/>
<keyword evidence="4" id="KW-1003">Cell membrane</keyword>
<feature type="domain" description="3-deoxy-D-manno-octulosonic-acid transferase N-terminal" evidence="5">
    <location>
        <begin position="26"/>
        <end position="201"/>
    </location>
</feature>
<dbReference type="AlphaFoldDB" id="H0UKJ2"/>
<protein>
    <recommendedName>
        <fullName evidence="4">3-deoxy-D-manno-octulosonic acid transferase</fullName>
        <shortName evidence="4">Kdo transferase</shortName>
        <ecNumber evidence="4">2.4.99.12</ecNumber>
    </recommendedName>
    <alternativeName>
        <fullName evidence="4">Lipid IV(A) 3-deoxy-D-manno-octulosonic acid transferase</fullName>
    </alternativeName>
</protein>
<comment type="function">
    <text evidence="4">Involved in lipopolysaccharide (LPS) biosynthesis. Catalyzes the transfer of 3-deoxy-D-manno-octulosonate (Kdo) residue(s) from CMP-Kdo to lipid IV(A), the tetraacyldisaccharide-1,4'-bisphosphate precursor of lipid A.</text>
</comment>
<evidence type="ECO:0000313" key="7">
    <source>
        <dbReference type="Proteomes" id="UP000003806"/>
    </source>
</evidence>
<comment type="similarity">
    <text evidence="4">Belongs to the glycosyltransferase group 1 family.</text>
</comment>
<evidence type="ECO:0000256" key="4">
    <source>
        <dbReference type="RuleBase" id="RU365103"/>
    </source>
</evidence>
<dbReference type="RefSeq" id="WP_008522889.1">
    <property type="nucleotide sequence ID" value="NZ_CM001376.1"/>
</dbReference>
<feature type="site" description="Transition state stabilizer" evidence="3">
    <location>
        <position position="121"/>
    </location>
</feature>
<keyword evidence="4" id="KW-0472">Membrane</keyword>
<evidence type="ECO:0000259" key="5">
    <source>
        <dbReference type="Pfam" id="PF04413"/>
    </source>
</evidence>
<feature type="site" description="Transition state stabilizer" evidence="3">
    <location>
        <position position="199"/>
    </location>
</feature>
<reference evidence="6 7" key="1">
    <citation type="submission" date="2011-11" db="EMBL/GenBank/DDBJ databases">
        <title>The Noncontiguous Finished genome of Jonquetella anthropi DSM 22815.</title>
        <authorList>
            <consortium name="US DOE Joint Genome Institute (JGI-PGF)"/>
            <person name="Lucas S."/>
            <person name="Copeland A."/>
            <person name="Lapidus A."/>
            <person name="Glavina del Rio T."/>
            <person name="Dalin E."/>
            <person name="Tice H."/>
            <person name="Bruce D."/>
            <person name="Goodwin L."/>
            <person name="Pitluck S."/>
            <person name="Peters L."/>
            <person name="Mikhailova N."/>
            <person name="Held B."/>
            <person name="Kyrpides N."/>
            <person name="Mavromatis K."/>
            <person name="Ivanova N."/>
            <person name="Markowitz V."/>
            <person name="Cheng J.-F."/>
            <person name="Hugenholtz P."/>
            <person name="Woyke T."/>
            <person name="Wu D."/>
            <person name="Gronow S."/>
            <person name="Wellnitz S."/>
            <person name="Brambilla E."/>
            <person name="Klenk H.-P."/>
            <person name="Eisen J.A."/>
        </authorList>
    </citation>
    <scope>NUCLEOTIDE SEQUENCE [LARGE SCALE GENOMIC DNA]</scope>
    <source>
        <strain evidence="6 7">DSM 22815</strain>
    </source>
</reference>
<dbReference type="UniPathway" id="UPA00958"/>
<dbReference type="Gene3D" id="3.40.50.2000">
    <property type="entry name" value="Glycogen Phosphorylase B"/>
    <property type="match status" value="1"/>
</dbReference>
<dbReference type="InterPro" id="IPR038107">
    <property type="entry name" value="Glycos_transf_N_sf"/>
</dbReference>
<dbReference type="EMBL" id="CM001376">
    <property type="protein sequence ID" value="EHM13201.1"/>
    <property type="molecule type" value="Genomic_DNA"/>
</dbReference>
<dbReference type="GO" id="GO:0043842">
    <property type="term" value="F:Kdo transferase activity"/>
    <property type="evidence" value="ECO:0007669"/>
    <property type="project" value="UniProtKB-EC"/>
</dbReference>
<dbReference type="Gene3D" id="3.40.50.11720">
    <property type="entry name" value="3-Deoxy-D-manno-octulosonic-acid transferase, N-terminal domain"/>
    <property type="match status" value="1"/>
</dbReference>
<comment type="pathway">
    <text evidence="4">Bacterial outer membrane biogenesis; LPS core biosynthesis.</text>
</comment>
<dbReference type="InterPro" id="IPR007507">
    <property type="entry name" value="Glycos_transf_N"/>
</dbReference>
<dbReference type="InterPro" id="IPR039901">
    <property type="entry name" value="Kdotransferase"/>
</dbReference>
<dbReference type="SUPFAM" id="SSF53756">
    <property type="entry name" value="UDP-Glycosyltransferase/glycogen phosphorylase"/>
    <property type="match status" value="1"/>
</dbReference>
<dbReference type="EC" id="2.4.99.12" evidence="4"/>
<keyword evidence="7" id="KW-1185">Reference proteome</keyword>
<gene>
    <name evidence="6" type="ORF">JonanDRAFT_0823</name>
</gene>
<evidence type="ECO:0000256" key="1">
    <source>
        <dbReference type="ARBA" id="ARBA00022679"/>
    </source>
</evidence>
<dbReference type="PANTHER" id="PTHR42755">
    <property type="entry name" value="3-DEOXY-MANNO-OCTULOSONATE CYTIDYLYLTRANSFERASE"/>
    <property type="match status" value="1"/>
</dbReference>
<name>H0UKJ2_9BACT</name>
<dbReference type="HOGENOM" id="CLU_036146_2_0_0"/>
<dbReference type="GO" id="GO:0009245">
    <property type="term" value="P:lipid A biosynthetic process"/>
    <property type="evidence" value="ECO:0007669"/>
    <property type="project" value="TreeGrafter"/>
</dbReference>
<keyword evidence="1 4" id="KW-0808">Transferase</keyword>
<evidence type="ECO:0000313" key="6">
    <source>
        <dbReference type="EMBL" id="EHM13201.1"/>
    </source>
</evidence>
<dbReference type="GO" id="GO:0005886">
    <property type="term" value="C:plasma membrane"/>
    <property type="evidence" value="ECO:0007669"/>
    <property type="project" value="UniProtKB-SubCell"/>
</dbReference>
<organism evidence="6 7">
    <name type="scientific">Jonquetella anthropi DSM 22815</name>
    <dbReference type="NCBI Taxonomy" id="885272"/>
    <lineage>
        <taxon>Bacteria</taxon>
        <taxon>Thermotogati</taxon>
        <taxon>Synergistota</taxon>
        <taxon>Synergistia</taxon>
        <taxon>Synergistales</taxon>
        <taxon>Dethiosulfovibrionaceae</taxon>
        <taxon>Jonquetella</taxon>
    </lineage>
</organism>
<feature type="active site" description="Proton acceptor" evidence="2">
    <location>
        <position position="52"/>
    </location>
</feature>
<sequence length="411" mass="46297">MWLYGALSELVFSGCARLIDRKYTEGLDERHGWYSSRVPRGAVWVHAVSVGEVQSALPLVTCITEEAPELPVLVTTVTQTGAAMVRQLMPNVVHAYYPWDAPSIVSRALGELRPRCYVTMETELWPVMTDRLYRAGIPAFLVNGRISDRSFHSYRRLKFFWGSVLDRYRVIMARDSEDAERFKAICSHPERVIVTGENKTDALLIRRQQEKLPVFDEPDRPIILAGSTHPGEDEIIHEAWLEVKKRCPGARLIIAPRHPERAESVAELFSGCGAVCRFSAPTLGWDVMIVDRIGKLFCLYGTAQAAFVGGTLVPRGGQNVYEPAVWGCPFCLGPSYSDFREPTEELLRLGVCRLVSDASSIAEFFIGALNENLRDKIAESARVFFDGKLGSARRSWQEIDRQMTELKGQWR</sequence>
<dbReference type="Pfam" id="PF04413">
    <property type="entry name" value="Glycos_transf_N"/>
    <property type="match status" value="1"/>
</dbReference>
<dbReference type="Proteomes" id="UP000003806">
    <property type="component" value="Chromosome"/>
</dbReference>
<evidence type="ECO:0000256" key="3">
    <source>
        <dbReference type="PIRSR" id="PIRSR639901-2"/>
    </source>
</evidence>
<dbReference type="GO" id="GO:0009244">
    <property type="term" value="P:lipopolysaccharide core region biosynthetic process"/>
    <property type="evidence" value="ECO:0007669"/>
    <property type="project" value="UniProtKB-UniRule"/>
</dbReference>
<accession>H0UKJ2</accession>
<proteinExistence type="inferred from homology"/>
<comment type="catalytic activity">
    <reaction evidence="4">
        <text>lipid IVA (E. coli) + CMP-3-deoxy-beta-D-manno-octulosonate = alpha-Kdo-(2-&gt;6)-lipid IVA (E. coli) + CMP + H(+)</text>
        <dbReference type="Rhea" id="RHEA:28066"/>
        <dbReference type="ChEBI" id="CHEBI:15378"/>
        <dbReference type="ChEBI" id="CHEBI:58603"/>
        <dbReference type="ChEBI" id="CHEBI:60364"/>
        <dbReference type="ChEBI" id="CHEBI:60377"/>
        <dbReference type="ChEBI" id="CHEBI:85987"/>
        <dbReference type="EC" id="2.4.99.12"/>
    </reaction>
</comment>
<dbReference type="eggNOG" id="COG1519">
    <property type="taxonomic scope" value="Bacteria"/>
</dbReference>
<dbReference type="PANTHER" id="PTHR42755:SF1">
    <property type="entry name" value="3-DEOXY-D-MANNO-OCTULOSONIC ACID TRANSFERASE, MITOCHONDRIAL-RELATED"/>
    <property type="match status" value="1"/>
</dbReference>
<comment type="subcellular location">
    <subcellularLocation>
        <location evidence="4">Cell membrane</location>
    </subcellularLocation>
</comment>